<dbReference type="InterPro" id="IPR018117">
    <property type="entry name" value="C5_DNA_meth_AS"/>
</dbReference>
<keyword evidence="3 5" id="KW-0949">S-adenosyl-L-methionine</keyword>
<dbReference type="NCBIfam" id="TIGR00675">
    <property type="entry name" value="dcm"/>
    <property type="match status" value="1"/>
</dbReference>
<dbReference type="RefSeq" id="WP_230577292.1">
    <property type="nucleotide sequence ID" value="NZ_JFDO01000032.1"/>
</dbReference>
<dbReference type="Pfam" id="PF00145">
    <property type="entry name" value="DNA_methylase"/>
    <property type="match status" value="1"/>
</dbReference>
<dbReference type="PROSITE" id="PS51679">
    <property type="entry name" value="SAM_MT_C5"/>
    <property type="match status" value="1"/>
</dbReference>
<dbReference type="InterPro" id="IPR029063">
    <property type="entry name" value="SAM-dependent_MTases_sf"/>
</dbReference>
<evidence type="ECO:0000256" key="2">
    <source>
        <dbReference type="ARBA" id="ARBA00022679"/>
    </source>
</evidence>
<evidence type="ECO:0000256" key="5">
    <source>
        <dbReference type="PROSITE-ProRule" id="PRU01016"/>
    </source>
</evidence>
<comment type="similarity">
    <text evidence="5 6">Belongs to the class I-like SAM-binding methyltransferase superfamily. C5-methyltransferase family.</text>
</comment>
<dbReference type="Gene3D" id="3.40.50.150">
    <property type="entry name" value="Vaccinia Virus protein VP39"/>
    <property type="match status" value="1"/>
</dbReference>
<dbReference type="GO" id="GO:0044027">
    <property type="term" value="P:negative regulation of gene expression via chromosomal CpG island methylation"/>
    <property type="evidence" value="ECO:0007669"/>
    <property type="project" value="TreeGrafter"/>
</dbReference>
<comment type="caution">
    <text evidence="8">The sequence shown here is derived from an EMBL/GenBank/DDBJ whole genome shotgun (WGS) entry which is preliminary data.</text>
</comment>
<organism evidence="8 9">
    <name type="scientific">Mycoplasma capricolum subsp. capricolum 14232</name>
    <dbReference type="NCBI Taxonomy" id="1188238"/>
    <lineage>
        <taxon>Bacteria</taxon>
        <taxon>Bacillati</taxon>
        <taxon>Mycoplasmatota</taxon>
        <taxon>Mollicutes</taxon>
        <taxon>Mycoplasmataceae</taxon>
        <taxon>Mycoplasma</taxon>
    </lineage>
</organism>
<comment type="catalytic activity">
    <reaction evidence="7">
        <text>a 2'-deoxycytidine in DNA + S-adenosyl-L-methionine = a 5-methyl-2'-deoxycytidine in DNA + S-adenosyl-L-homocysteine + H(+)</text>
        <dbReference type="Rhea" id="RHEA:13681"/>
        <dbReference type="Rhea" id="RHEA-COMP:11369"/>
        <dbReference type="Rhea" id="RHEA-COMP:11370"/>
        <dbReference type="ChEBI" id="CHEBI:15378"/>
        <dbReference type="ChEBI" id="CHEBI:57856"/>
        <dbReference type="ChEBI" id="CHEBI:59789"/>
        <dbReference type="ChEBI" id="CHEBI:85452"/>
        <dbReference type="ChEBI" id="CHEBI:85454"/>
        <dbReference type="EC" id="2.1.1.37"/>
    </reaction>
</comment>
<dbReference type="AlphaFoldDB" id="A0A084EHT5"/>
<dbReference type="InterPro" id="IPR031303">
    <property type="entry name" value="C5_meth_CS"/>
</dbReference>
<evidence type="ECO:0000256" key="6">
    <source>
        <dbReference type="RuleBase" id="RU000416"/>
    </source>
</evidence>
<dbReference type="InterPro" id="IPR001525">
    <property type="entry name" value="C5_MeTfrase"/>
</dbReference>
<sequence>MECYHMSSNKKNTIIDLFAGAGGLTLGFTQNNFEILDTVEFWQPAVDTYNYNFKKNITVKDITNLNVRQCLQDNYKSKTDLVIGGFPCQGFSMAGRRSKSDERNQLYKYTIDVIARLQPYGFVLENVKGILSFREDDGILVINKIKEMLNKLNYYTEFILVDSSKFGVPQKRERVIFIGCKDKQKVDEVINKLRSFNAPIVTVKQAIGHLEEIKDENIIANHIFSKHSEDMKKRLSNLKEGQSLSKNFSDAFKRISYDKPSPTVKENHGGVHVHPVLPRVLTPRELANLQSFPEDFIFLGTKSSVLKQIGNAVPVKLSFEIAKIVKEIFFNE</sequence>
<dbReference type="PROSITE" id="PS00094">
    <property type="entry name" value="C5_MTASE_1"/>
    <property type="match status" value="1"/>
</dbReference>
<protein>
    <recommendedName>
        <fullName evidence="7">Cytosine-specific methyltransferase</fullName>
        <ecNumber evidence="7">2.1.1.37</ecNumber>
    </recommendedName>
</protein>
<dbReference type="GO" id="GO:0032259">
    <property type="term" value="P:methylation"/>
    <property type="evidence" value="ECO:0007669"/>
    <property type="project" value="UniProtKB-KW"/>
</dbReference>
<evidence type="ECO:0000313" key="8">
    <source>
        <dbReference type="EMBL" id="KEZ17527.1"/>
    </source>
</evidence>
<keyword evidence="2 5" id="KW-0808">Transferase</keyword>
<dbReference type="PROSITE" id="PS00095">
    <property type="entry name" value="C5_MTASE_2"/>
    <property type="match status" value="1"/>
</dbReference>
<dbReference type="GO" id="GO:0003677">
    <property type="term" value="F:DNA binding"/>
    <property type="evidence" value="ECO:0007669"/>
    <property type="project" value="TreeGrafter"/>
</dbReference>
<evidence type="ECO:0000256" key="7">
    <source>
        <dbReference type="RuleBase" id="RU000417"/>
    </source>
</evidence>
<evidence type="ECO:0000256" key="4">
    <source>
        <dbReference type="ARBA" id="ARBA00022747"/>
    </source>
</evidence>
<feature type="active site" evidence="5">
    <location>
        <position position="88"/>
    </location>
</feature>
<name>A0A084EHT5_MYCCA</name>
<dbReference type="Gene3D" id="3.90.120.10">
    <property type="entry name" value="DNA Methylase, subunit A, domain 2"/>
    <property type="match status" value="1"/>
</dbReference>
<dbReference type="GO" id="GO:0009307">
    <property type="term" value="P:DNA restriction-modification system"/>
    <property type="evidence" value="ECO:0007669"/>
    <property type="project" value="UniProtKB-KW"/>
</dbReference>
<dbReference type="PRINTS" id="PR00105">
    <property type="entry name" value="C5METTRFRASE"/>
</dbReference>
<dbReference type="EC" id="2.1.1.37" evidence="7"/>
<dbReference type="SUPFAM" id="SSF53335">
    <property type="entry name" value="S-adenosyl-L-methionine-dependent methyltransferases"/>
    <property type="match status" value="1"/>
</dbReference>
<dbReference type="EMBL" id="JFDO01000032">
    <property type="protein sequence ID" value="KEZ17527.1"/>
    <property type="molecule type" value="Genomic_DNA"/>
</dbReference>
<reference evidence="8 9" key="1">
    <citation type="submission" date="2014-02" db="EMBL/GenBank/DDBJ databases">
        <title>Genome sequence of Mycoplasma capricolum subsp. capricolum strain 14232.</title>
        <authorList>
            <person name="Sirand-Pugnet P."/>
            <person name="Breton M."/>
            <person name="Dordet-Frisoni E."/>
            <person name="Baranowski E."/>
            <person name="Barre A."/>
            <person name="Couture C."/>
            <person name="Dupuy V."/>
            <person name="Gaurivaud P."/>
            <person name="Jacob D."/>
            <person name="Lemaitre C."/>
            <person name="Manso-Silvan L."/>
            <person name="Nikolski M."/>
            <person name="Nouvel L.-X."/>
            <person name="Poumarat F."/>
            <person name="Tardy F."/>
            <person name="Thebault P."/>
            <person name="Theil S."/>
            <person name="Citti C."/>
            <person name="Thiaucourt F."/>
            <person name="Blanchard A."/>
        </authorList>
    </citation>
    <scope>NUCLEOTIDE SEQUENCE [LARGE SCALE GENOMIC DNA]</scope>
    <source>
        <strain evidence="8 9">14232</strain>
    </source>
</reference>
<dbReference type="PANTHER" id="PTHR10629:SF52">
    <property type="entry name" value="DNA (CYTOSINE-5)-METHYLTRANSFERASE 1"/>
    <property type="match status" value="1"/>
</dbReference>
<dbReference type="PANTHER" id="PTHR10629">
    <property type="entry name" value="CYTOSINE-SPECIFIC METHYLTRANSFERASE"/>
    <property type="match status" value="1"/>
</dbReference>
<evidence type="ECO:0000313" key="9">
    <source>
        <dbReference type="Proteomes" id="UP000028533"/>
    </source>
</evidence>
<dbReference type="InterPro" id="IPR050390">
    <property type="entry name" value="C5-Methyltransferase"/>
</dbReference>
<keyword evidence="1 5" id="KW-0489">Methyltransferase</keyword>
<dbReference type="Proteomes" id="UP000028533">
    <property type="component" value="Unassembled WGS sequence"/>
</dbReference>
<evidence type="ECO:0000256" key="1">
    <source>
        <dbReference type="ARBA" id="ARBA00022603"/>
    </source>
</evidence>
<accession>A0A084EHT5</accession>
<evidence type="ECO:0000256" key="3">
    <source>
        <dbReference type="ARBA" id="ARBA00022691"/>
    </source>
</evidence>
<proteinExistence type="inferred from homology"/>
<keyword evidence="4" id="KW-0680">Restriction system</keyword>
<gene>
    <name evidence="8" type="primary">dcm</name>
    <name evidence="8" type="ORF">MCAPa_7660</name>
</gene>
<dbReference type="GO" id="GO:0003886">
    <property type="term" value="F:DNA (cytosine-5-)-methyltransferase activity"/>
    <property type="evidence" value="ECO:0007669"/>
    <property type="project" value="UniProtKB-EC"/>
</dbReference>